<protein>
    <submittedName>
        <fullName evidence="9">EmrB/QacA subfamily drug resistance transporter</fullName>
    </submittedName>
</protein>
<sequence length="477" mass="51005">MNRELTSFHKWLILLNVSVSIFMATLDGSIVNVALPVVSRELAADIGSVQWVVTSYLLTISVLLLVWGKISDIYGRKKIFAFGFIIFTAGSLMCGLSADLKMLVLSRVVQAIGASAMMALSQGIVAEVFPANERGKALGITGATVAIGSLVGPSLGGVLTHAFNWQSIFLINIPIGILGAVLTFTTIPEMHRTAETKKFDFKGSVMLVTAILLLFISLLFLQERILPLKIFIPLLLLGVALLFIFISYEKNLENPLIRLELFKIKVFSLGLSSAFLSFVAMSASLIFIPFYLQYVLGVDTRAAGLLISFYPAASAIVAPISGRLSDKYSYRPLTVLGLSINTAVLFAVAALNESSSFLRIAVLMALLGAGGAIFQSPNNSSVMGAVPREQLGIAGGINALFRNLGMVSGTALSVLIFTFTSNMDINNFSGQNGAFDAVRFLNGFRVVIIFAAVMCMLGALISLTRSVGAVSGSREKA</sequence>
<dbReference type="CDD" id="cd17321">
    <property type="entry name" value="MFS_MMR_MDR_like"/>
    <property type="match status" value="1"/>
</dbReference>
<dbReference type="NCBIfam" id="TIGR00711">
    <property type="entry name" value="efflux_EmrB"/>
    <property type="match status" value="1"/>
</dbReference>
<keyword evidence="4 7" id="KW-0812">Transmembrane</keyword>
<feature type="transmembrane region" description="Helical" evidence="7">
    <location>
        <begin position="137"/>
        <end position="159"/>
    </location>
</feature>
<evidence type="ECO:0000259" key="8">
    <source>
        <dbReference type="PROSITE" id="PS50850"/>
    </source>
</evidence>
<dbReference type="InterPro" id="IPR011701">
    <property type="entry name" value="MFS"/>
</dbReference>
<keyword evidence="10" id="KW-1185">Reference proteome</keyword>
<evidence type="ECO:0000256" key="6">
    <source>
        <dbReference type="ARBA" id="ARBA00023136"/>
    </source>
</evidence>
<feature type="transmembrane region" description="Helical" evidence="7">
    <location>
        <begin position="79"/>
        <end position="98"/>
    </location>
</feature>
<evidence type="ECO:0000256" key="4">
    <source>
        <dbReference type="ARBA" id="ARBA00022692"/>
    </source>
</evidence>
<feature type="transmembrane region" description="Helical" evidence="7">
    <location>
        <begin position="199"/>
        <end position="220"/>
    </location>
</feature>
<accession>A0A369B2Y3</accession>
<evidence type="ECO:0000256" key="3">
    <source>
        <dbReference type="ARBA" id="ARBA00022475"/>
    </source>
</evidence>
<dbReference type="InterPro" id="IPR036259">
    <property type="entry name" value="MFS_trans_sf"/>
</dbReference>
<keyword evidence="3" id="KW-1003">Cell membrane</keyword>
<feature type="transmembrane region" description="Helical" evidence="7">
    <location>
        <begin position="399"/>
        <end position="420"/>
    </location>
</feature>
<dbReference type="SUPFAM" id="SSF103473">
    <property type="entry name" value="MFS general substrate transporter"/>
    <property type="match status" value="1"/>
</dbReference>
<dbReference type="InterPro" id="IPR004638">
    <property type="entry name" value="EmrB-like"/>
</dbReference>
<evidence type="ECO:0000256" key="2">
    <source>
        <dbReference type="ARBA" id="ARBA00022448"/>
    </source>
</evidence>
<feature type="transmembrane region" description="Helical" evidence="7">
    <location>
        <begin position="12"/>
        <end position="37"/>
    </location>
</feature>
<dbReference type="PROSITE" id="PS50850">
    <property type="entry name" value="MFS"/>
    <property type="match status" value="1"/>
</dbReference>
<feature type="transmembrane region" description="Helical" evidence="7">
    <location>
        <begin position="440"/>
        <end position="464"/>
    </location>
</feature>
<feature type="transmembrane region" description="Helical" evidence="7">
    <location>
        <begin position="266"/>
        <end position="290"/>
    </location>
</feature>
<dbReference type="EMBL" id="QPJT01000014">
    <property type="protein sequence ID" value="RCX14806.1"/>
    <property type="molecule type" value="Genomic_DNA"/>
</dbReference>
<dbReference type="PANTHER" id="PTHR23501:SF5">
    <property type="entry name" value="TRANSPORT PROTEIN"/>
    <property type="match status" value="1"/>
</dbReference>
<feature type="domain" description="Major facilitator superfamily (MFS) profile" evidence="8">
    <location>
        <begin position="13"/>
        <end position="470"/>
    </location>
</feature>
<evidence type="ECO:0000256" key="1">
    <source>
        <dbReference type="ARBA" id="ARBA00004651"/>
    </source>
</evidence>
<dbReference type="Gene3D" id="1.20.1250.20">
    <property type="entry name" value="MFS general substrate transporter like domains"/>
    <property type="match status" value="1"/>
</dbReference>
<evidence type="ECO:0000313" key="9">
    <source>
        <dbReference type="EMBL" id="RCX14806.1"/>
    </source>
</evidence>
<gene>
    <name evidence="9" type="ORF">DFR58_11440</name>
</gene>
<dbReference type="Pfam" id="PF07690">
    <property type="entry name" value="MFS_1"/>
    <property type="match status" value="2"/>
</dbReference>
<feature type="transmembrane region" description="Helical" evidence="7">
    <location>
        <begin position="226"/>
        <end position="246"/>
    </location>
</feature>
<feature type="transmembrane region" description="Helical" evidence="7">
    <location>
        <begin position="165"/>
        <end position="187"/>
    </location>
</feature>
<evidence type="ECO:0000256" key="7">
    <source>
        <dbReference type="SAM" id="Phobius"/>
    </source>
</evidence>
<dbReference type="FunFam" id="1.20.1720.10:FF:000021">
    <property type="entry name" value="Drug resistance transporter, EmrB/QacA subfamily"/>
    <property type="match status" value="1"/>
</dbReference>
<organism evidence="9 10">
    <name type="scientific">Anaerobacterium chartisolvens</name>
    <dbReference type="NCBI Taxonomy" id="1297424"/>
    <lineage>
        <taxon>Bacteria</taxon>
        <taxon>Bacillati</taxon>
        <taxon>Bacillota</taxon>
        <taxon>Clostridia</taxon>
        <taxon>Eubacteriales</taxon>
        <taxon>Oscillospiraceae</taxon>
        <taxon>Anaerobacterium</taxon>
    </lineage>
</organism>
<comment type="subcellular location">
    <subcellularLocation>
        <location evidence="1">Cell membrane</location>
        <topology evidence="1">Multi-pass membrane protein</topology>
    </subcellularLocation>
</comment>
<dbReference type="InterPro" id="IPR020846">
    <property type="entry name" value="MFS_dom"/>
</dbReference>
<dbReference type="Gene3D" id="1.20.1720.10">
    <property type="entry name" value="Multidrug resistance protein D"/>
    <property type="match status" value="1"/>
</dbReference>
<dbReference type="GO" id="GO:0022857">
    <property type="term" value="F:transmembrane transporter activity"/>
    <property type="evidence" value="ECO:0007669"/>
    <property type="project" value="InterPro"/>
</dbReference>
<dbReference type="GO" id="GO:0005886">
    <property type="term" value="C:plasma membrane"/>
    <property type="evidence" value="ECO:0007669"/>
    <property type="project" value="UniProtKB-SubCell"/>
</dbReference>
<dbReference type="OrthoDB" id="102502at2"/>
<feature type="transmembrane region" description="Helical" evidence="7">
    <location>
        <begin position="104"/>
        <end position="125"/>
    </location>
</feature>
<dbReference type="RefSeq" id="WP_114298244.1">
    <property type="nucleotide sequence ID" value="NZ_QPJT01000014.1"/>
</dbReference>
<dbReference type="PRINTS" id="PR01036">
    <property type="entry name" value="TCRTETB"/>
</dbReference>
<name>A0A369B2Y3_9FIRM</name>
<feature type="transmembrane region" description="Helical" evidence="7">
    <location>
        <begin position="302"/>
        <end position="321"/>
    </location>
</feature>
<keyword evidence="6 7" id="KW-0472">Membrane</keyword>
<comment type="caution">
    <text evidence="9">The sequence shown here is derived from an EMBL/GenBank/DDBJ whole genome shotgun (WGS) entry which is preliminary data.</text>
</comment>
<evidence type="ECO:0000313" key="10">
    <source>
        <dbReference type="Proteomes" id="UP000253034"/>
    </source>
</evidence>
<keyword evidence="2" id="KW-0813">Transport</keyword>
<dbReference type="AlphaFoldDB" id="A0A369B2Y3"/>
<feature type="transmembrane region" description="Helical" evidence="7">
    <location>
        <begin position="357"/>
        <end position="378"/>
    </location>
</feature>
<proteinExistence type="predicted"/>
<dbReference type="PANTHER" id="PTHR23501">
    <property type="entry name" value="MAJOR FACILITATOR SUPERFAMILY"/>
    <property type="match status" value="1"/>
</dbReference>
<keyword evidence="5 7" id="KW-1133">Transmembrane helix</keyword>
<reference evidence="9 10" key="1">
    <citation type="submission" date="2018-07" db="EMBL/GenBank/DDBJ databases">
        <title>Genomic Encyclopedia of Type Strains, Phase IV (KMG-IV): sequencing the most valuable type-strain genomes for metagenomic binning, comparative biology and taxonomic classification.</title>
        <authorList>
            <person name="Goeker M."/>
        </authorList>
    </citation>
    <scope>NUCLEOTIDE SEQUENCE [LARGE SCALE GENOMIC DNA]</scope>
    <source>
        <strain evidence="9 10">DSM 27016</strain>
    </source>
</reference>
<feature type="transmembrane region" description="Helical" evidence="7">
    <location>
        <begin position="333"/>
        <end position="351"/>
    </location>
</feature>
<dbReference type="Proteomes" id="UP000253034">
    <property type="component" value="Unassembled WGS sequence"/>
</dbReference>
<feature type="transmembrane region" description="Helical" evidence="7">
    <location>
        <begin position="49"/>
        <end position="67"/>
    </location>
</feature>
<evidence type="ECO:0000256" key="5">
    <source>
        <dbReference type="ARBA" id="ARBA00022989"/>
    </source>
</evidence>